<protein>
    <submittedName>
        <fullName evidence="1">Uncharacterized protein</fullName>
    </submittedName>
</protein>
<reference evidence="1 2" key="2">
    <citation type="journal article" date="2022" name="Mol. Ecol. Resour.">
        <title>The genomes of chicory, endive, great burdock and yacon provide insights into Asteraceae paleo-polyploidization history and plant inulin production.</title>
        <authorList>
            <person name="Fan W."/>
            <person name="Wang S."/>
            <person name="Wang H."/>
            <person name="Wang A."/>
            <person name="Jiang F."/>
            <person name="Liu H."/>
            <person name="Zhao H."/>
            <person name="Xu D."/>
            <person name="Zhang Y."/>
        </authorList>
    </citation>
    <scope>NUCLEOTIDE SEQUENCE [LARGE SCALE GENOMIC DNA]</scope>
    <source>
        <strain evidence="2">cv. Yunnan</strain>
        <tissue evidence="1">Leaves</tissue>
    </source>
</reference>
<name>A0ACB9FRU6_9ASTR</name>
<gene>
    <name evidence="1" type="ORF">L1987_48378</name>
</gene>
<evidence type="ECO:0000313" key="2">
    <source>
        <dbReference type="Proteomes" id="UP001056120"/>
    </source>
</evidence>
<dbReference type="EMBL" id="CM042033">
    <property type="protein sequence ID" value="KAI3773842.1"/>
    <property type="molecule type" value="Genomic_DNA"/>
</dbReference>
<organism evidence="1 2">
    <name type="scientific">Smallanthus sonchifolius</name>
    <dbReference type="NCBI Taxonomy" id="185202"/>
    <lineage>
        <taxon>Eukaryota</taxon>
        <taxon>Viridiplantae</taxon>
        <taxon>Streptophyta</taxon>
        <taxon>Embryophyta</taxon>
        <taxon>Tracheophyta</taxon>
        <taxon>Spermatophyta</taxon>
        <taxon>Magnoliopsida</taxon>
        <taxon>eudicotyledons</taxon>
        <taxon>Gunneridae</taxon>
        <taxon>Pentapetalae</taxon>
        <taxon>asterids</taxon>
        <taxon>campanulids</taxon>
        <taxon>Asterales</taxon>
        <taxon>Asteraceae</taxon>
        <taxon>Asteroideae</taxon>
        <taxon>Heliantheae alliance</taxon>
        <taxon>Millerieae</taxon>
        <taxon>Smallanthus</taxon>
    </lineage>
</organism>
<sequence>MWELGQWRYFAHILIMCISSRKAGKDALSHHLAAKMVGLSLNKGYNFSKWYCPESEHELSEHSNEQEEEEVEGDDDSKYEGDEEEGSTGAEESESEATEFDSSNAPDQSHPRRTIAVTLPESSAKRK</sequence>
<reference evidence="2" key="1">
    <citation type="journal article" date="2022" name="Mol. Ecol. Resour.">
        <title>The genomes of chicory, endive, great burdock and yacon provide insights into Asteraceae palaeo-polyploidization history and plant inulin production.</title>
        <authorList>
            <person name="Fan W."/>
            <person name="Wang S."/>
            <person name="Wang H."/>
            <person name="Wang A."/>
            <person name="Jiang F."/>
            <person name="Liu H."/>
            <person name="Zhao H."/>
            <person name="Xu D."/>
            <person name="Zhang Y."/>
        </authorList>
    </citation>
    <scope>NUCLEOTIDE SEQUENCE [LARGE SCALE GENOMIC DNA]</scope>
    <source>
        <strain evidence="2">cv. Yunnan</strain>
    </source>
</reference>
<dbReference type="Proteomes" id="UP001056120">
    <property type="component" value="Linkage Group LG16"/>
</dbReference>
<proteinExistence type="predicted"/>
<comment type="caution">
    <text evidence="1">The sequence shown here is derived from an EMBL/GenBank/DDBJ whole genome shotgun (WGS) entry which is preliminary data.</text>
</comment>
<evidence type="ECO:0000313" key="1">
    <source>
        <dbReference type="EMBL" id="KAI3773842.1"/>
    </source>
</evidence>
<keyword evidence="2" id="KW-1185">Reference proteome</keyword>
<accession>A0ACB9FRU6</accession>